<feature type="transmembrane region" description="Helical" evidence="7">
    <location>
        <begin position="48"/>
        <end position="68"/>
    </location>
</feature>
<accession>A0A286DNN6</accession>
<dbReference type="InterPro" id="IPR000849">
    <property type="entry name" value="Sugar_P_transporter"/>
</dbReference>
<evidence type="ECO:0000256" key="2">
    <source>
        <dbReference type="ARBA" id="ARBA00022475"/>
    </source>
</evidence>
<dbReference type="AlphaFoldDB" id="A0A286DNN6"/>
<keyword evidence="3 7" id="KW-0812">Transmembrane</keyword>
<feature type="transmembrane region" description="Helical" evidence="7">
    <location>
        <begin position="388"/>
        <end position="409"/>
    </location>
</feature>
<dbReference type="InterPro" id="IPR011701">
    <property type="entry name" value="MFS"/>
</dbReference>
<dbReference type="InterPro" id="IPR050382">
    <property type="entry name" value="MFS_Na/Anion_cotransporter"/>
</dbReference>
<evidence type="ECO:0000313" key="10">
    <source>
        <dbReference type="Proteomes" id="UP000219271"/>
    </source>
</evidence>
<dbReference type="Pfam" id="PF07690">
    <property type="entry name" value="MFS_1"/>
    <property type="match status" value="1"/>
</dbReference>
<reference evidence="10" key="1">
    <citation type="submission" date="2017-09" db="EMBL/GenBank/DDBJ databases">
        <authorList>
            <person name="Varghese N."/>
            <person name="Submissions S."/>
        </authorList>
    </citation>
    <scope>NUCLEOTIDE SEQUENCE [LARGE SCALE GENOMIC DNA]</scope>
    <source>
        <strain evidence="10">JKS000234</strain>
    </source>
</reference>
<feature type="transmembrane region" description="Helical" evidence="7">
    <location>
        <begin position="80"/>
        <end position="108"/>
    </location>
</feature>
<dbReference type="CDD" id="cd17319">
    <property type="entry name" value="MFS_ExuT_GudP_like"/>
    <property type="match status" value="1"/>
</dbReference>
<evidence type="ECO:0000313" key="9">
    <source>
        <dbReference type="EMBL" id="SOD60223.1"/>
    </source>
</evidence>
<keyword evidence="10" id="KW-1185">Reference proteome</keyword>
<keyword evidence="4 7" id="KW-1133">Transmembrane helix</keyword>
<evidence type="ECO:0000256" key="6">
    <source>
        <dbReference type="ARBA" id="ARBA00038514"/>
    </source>
</evidence>
<dbReference type="GO" id="GO:0005886">
    <property type="term" value="C:plasma membrane"/>
    <property type="evidence" value="ECO:0007669"/>
    <property type="project" value="UniProtKB-SubCell"/>
</dbReference>
<comment type="subcellular location">
    <subcellularLocation>
        <location evidence="1">Cell membrane</location>
        <topology evidence="1">Multi-pass membrane protein</topology>
    </subcellularLocation>
</comment>
<feature type="transmembrane region" description="Helical" evidence="7">
    <location>
        <begin position="301"/>
        <end position="319"/>
    </location>
</feature>
<evidence type="ECO:0000259" key="8">
    <source>
        <dbReference type="PROSITE" id="PS50850"/>
    </source>
</evidence>
<sequence>MKTQSHISRNMLIIFCAMSFILYLDRVNLAAAAGPLKAELGLTNTELGIAFSAFGYTYAIFQLVGGWVADRFGARRTIIVCGIIWAVATVCTGLIGGLVSLCLARLLLGIGEGAALPAQARAITNWVPKPKRGMAQGLTHSFSRLGNAVAPPLVAILIAWHSWRAAFIAVGILSALWLVVWLVYFKETPEEHPGVSDAELALLPRRENVQEGGDSLPHSWWTILRRMRATIAVYFCMVWSNTLFFSWMPIFFMQSLNLDIKSSALYSSGVFFAGVLGDLTGGVISDFILKRTGRLALARQGVITISLLGGLIFFIPVLISHNVITIALCLSAAFFFLELTIGPIWAVPMDVAPKTAGTASGMLNFGAAMATIISPIIFGLMIDMTGSWTLPFAGAIGFLILGIIFTQWIRPDISVEDISQHKPAETQSLLG</sequence>
<dbReference type="GO" id="GO:0022857">
    <property type="term" value="F:transmembrane transporter activity"/>
    <property type="evidence" value="ECO:0007669"/>
    <property type="project" value="InterPro"/>
</dbReference>
<feature type="transmembrane region" description="Helical" evidence="7">
    <location>
        <begin position="359"/>
        <end position="382"/>
    </location>
</feature>
<keyword evidence="5 7" id="KW-0472">Membrane</keyword>
<dbReference type="RefSeq" id="WP_320204524.1">
    <property type="nucleotide sequence ID" value="NZ_OCMY01000002.1"/>
</dbReference>
<evidence type="ECO:0000256" key="7">
    <source>
        <dbReference type="SAM" id="Phobius"/>
    </source>
</evidence>
<keyword evidence="2" id="KW-1003">Cell membrane</keyword>
<evidence type="ECO:0000256" key="3">
    <source>
        <dbReference type="ARBA" id="ARBA00022692"/>
    </source>
</evidence>
<feature type="transmembrane region" description="Helical" evidence="7">
    <location>
        <begin position="264"/>
        <end position="289"/>
    </location>
</feature>
<feature type="transmembrane region" description="Helical" evidence="7">
    <location>
        <begin position="325"/>
        <end position="347"/>
    </location>
</feature>
<dbReference type="PANTHER" id="PTHR11662">
    <property type="entry name" value="SOLUTE CARRIER FAMILY 17"/>
    <property type="match status" value="1"/>
</dbReference>
<evidence type="ECO:0000256" key="1">
    <source>
        <dbReference type="ARBA" id="ARBA00004651"/>
    </source>
</evidence>
<dbReference type="PANTHER" id="PTHR11662:SF399">
    <property type="entry name" value="FI19708P1-RELATED"/>
    <property type="match status" value="1"/>
</dbReference>
<dbReference type="Gene3D" id="1.20.1250.20">
    <property type="entry name" value="MFS general substrate transporter like domains"/>
    <property type="match status" value="2"/>
</dbReference>
<feature type="transmembrane region" description="Helical" evidence="7">
    <location>
        <begin position="163"/>
        <end position="184"/>
    </location>
</feature>
<dbReference type="InterPro" id="IPR036259">
    <property type="entry name" value="MFS_trans_sf"/>
</dbReference>
<proteinExistence type="inferred from homology"/>
<feature type="domain" description="Major facilitator superfamily (MFS) profile" evidence="8">
    <location>
        <begin position="11"/>
        <end position="414"/>
    </location>
</feature>
<evidence type="ECO:0000256" key="4">
    <source>
        <dbReference type="ARBA" id="ARBA00022989"/>
    </source>
</evidence>
<organism evidence="9 10">
    <name type="scientific">Candidatus Pantoea floridensis</name>
    <dbReference type="NCBI Taxonomy" id="1938870"/>
    <lineage>
        <taxon>Bacteria</taxon>
        <taxon>Pseudomonadati</taxon>
        <taxon>Pseudomonadota</taxon>
        <taxon>Gammaproteobacteria</taxon>
        <taxon>Enterobacterales</taxon>
        <taxon>Erwiniaceae</taxon>
        <taxon>Pantoea</taxon>
    </lineage>
</organism>
<feature type="transmembrane region" description="Helical" evidence="7">
    <location>
        <begin position="231"/>
        <end position="252"/>
    </location>
</feature>
<dbReference type="Proteomes" id="UP000219271">
    <property type="component" value="Unassembled WGS sequence"/>
</dbReference>
<evidence type="ECO:0000256" key="5">
    <source>
        <dbReference type="ARBA" id="ARBA00023136"/>
    </source>
</evidence>
<dbReference type="EMBL" id="OCMY01000002">
    <property type="protein sequence ID" value="SOD60223.1"/>
    <property type="molecule type" value="Genomic_DNA"/>
</dbReference>
<name>A0A286DNN6_9GAMM</name>
<dbReference type="InterPro" id="IPR020846">
    <property type="entry name" value="MFS_dom"/>
</dbReference>
<gene>
    <name evidence="9" type="ORF">SAMN06273570_4626</name>
</gene>
<dbReference type="PROSITE" id="PS50850">
    <property type="entry name" value="MFS"/>
    <property type="match status" value="1"/>
</dbReference>
<dbReference type="SUPFAM" id="SSF103473">
    <property type="entry name" value="MFS general substrate transporter"/>
    <property type="match status" value="1"/>
</dbReference>
<comment type="similarity">
    <text evidence="6">Belongs to the major facilitator superfamily. Phthalate permease family.</text>
</comment>
<protein>
    <submittedName>
        <fullName evidence="9">Sugar phosphate permease</fullName>
    </submittedName>
</protein>
<dbReference type="PIRSF" id="PIRSF002808">
    <property type="entry name" value="Hexose_phosphate_transp"/>
    <property type="match status" value="1"/>
</dbReference>